<dbReference type="Proteomes" id="UP001285441">
    <property type="component" value="Unassembled WGS sequence"/>
</dbReference>
<reference evidence="1" key="1">
    <citation type="journal article" date="2023" name="Mol. Phylogenet. Evol.">
        <title>Genome-scale phylogeny and comparative genomics of the fungal order Sordariales.</title>
        <authorList>
            <person name="Hensen N."/>
            <person name="Bonometti L."/>
            <person name="Westerberg I."/>
            <person name="Brannstrom I.O."/>
            <person name="Guillou S."/>
            <person name="Cros-Aarteil S."/>
            <person name="Calhoun S."/>
            <person name="Haridas S."/>
            <person name="Kuo A."/>
            <person name="Mondo S."/>
            <person name="Pangilinan J."/>
            <person name="Riley R."/>
            <person name="LaButti K."/>
            <person name="Andreopoulos B."/>
            <person name="Lipzen A."/>
            <person name="Chen C."/>
            <person name="Yan M."/>
            <person name="Daum C."/>
            <person name="Ng V."/>
            <person name="Clum A."/>
            <person name="Steindorff A."/>
            <person name="Ohm R.A."/>
            <person name="Martin F."/>
            <person name="Silar P."/>
            <person name="Natvig D.O."/>
            <person name="Lalanne C."/>
            <person name="Gautier V."/>
            <person name="Ament-Velasquez S.L."/>
            <person name="Kruys A."/>
            <person name="Hutchinson M.I."/>
            <person name="Powell A.J."/>
            <person name="Barry K."/>
            <person name="Miller A.N."/>
            <person name="Grigoriev I.V."/>
            <person name="Debuchy R."/>
            <person name="Gladieux P."/>
            <person name="Hiltunen Thoren M."/>
            <person name="Johannesson H."/>
        </authorList>
    </citation>
    <scope>NUCLEOTIDE SEQUENCE</scope>
    <source>
        <strain evidence="1">CBS 232.78</strain>
    </source>
</reference>
<accession>A0AAE0NH86</accession>
<name>A0AAE0NH86_9PEZI</name>
<dbReference type="EMBL" id="JAULSW010000005">
    <property type="protein sequence ID" value="KAK3381493.1"/>
    <property type="molecule type" value="Genomic_DNA"/>
</dbReference>
<dbReference type="AlphaFoldDB" id="A0AAE0NH86"/>
<evidence type="ECO:0000313" key="1">
    <source>
        <dbReference type="EMBL" id="KAK3381493.1"/>
    </source>
</evidence>
<comment type="caution">
    <text evidence="1">The sequence shown here is derived from an EMBL/GenBank/DDBJ whole genome shotgun (WGS) entry which is preliminary data.</text>
</comment>
<evidence type="ECO:0000313" key="2">
    <source>
        <dbReference type="Proteomes" id="UP001285441"/>
    </source>
</evidence>
<protein>
    <submittedName>
        <fullName evidence="1">Uncharacterized protein</fullName>
    </submittedName>
</protein>
<organism evidence="1 2">
    <name type="scientific">Podospora didyma</name>
    <dbReference type="NCBI Taxonomy" id="330526"/>
    <lineage>
        <taxon>Eukaryota</taxon>
        <taxon>Fungi</taxon>
        <taxon>Dikarya</taxon>
        <taxon>Ascomycota</taxon>
        <taxon>Pezizomycotina</taxon>
        <taxon>Sordariomycetes</taxon>
        <taxon>Sordariomycetidae</taxon>
        <taxon>Sordariales</taxon>
        <taxon>Podosporaceae</taxon>
        <taxon>Podospora</taxon>
    </lineage>
</organism>
<gene>
    <name evidence="1" type="ORF">B0H63DRAFT_450823</name>
</gene>
<keyword evidence="2" id="KW-1185">Reference proteome</keyword>
<sequence>MNGILELRLKAWYYTDPAKHAKHTGLLAKYIQKKLPAKQGWAVTPASDSIAGANGNIHGELSLFLPMEIIFTTNKTGSKREYDSDGNVRVHVEIFERLFRFLVPFMGQTKLRCILGAENIKALCWSLGSTQTPYSNKLSRWMLLAPGEPIKFPAERIEQVLYNLVQISIRRSDNSHGPCGGGGVLECIENQLFKQKQTYDLLNDRMVKLPEEKGRFSQDSTYQDDQLAYIQDNIRAIERVDRDINTIVTLIEKHVGRSPPPQGRWKIVRAIKGLFQPKFGAIAVDDAAIEQLKKDVRRELNLFQCISPVMAAHIRLCHASNWYFLPPPFFSEQLKRVCDSASEGPEKREMTEKMAISPTSIGSDAAFDKVRTHYDEAYNKLLAEIEALNKALGVEYVRQGAALFRSQSVRRSGCLIEAQAQGLVLGKKITLWSSGSRYRGTSTEVTTTSPLTD</sequence>
<proteinExistence type="predicted"/>
<reference evidence="1" key="2">
    <citation type="submission" date="2023-06" db="EMBL/GenBank/DDBJ databases">
        <authorList>
            <consortium name="Lawrence Berkeley National Laboratory"/>
            <person name="Haridas S."/>
            <person name="Hensen N."/>
            <person name="Bonometti L."/>
            <person name="Westerberg I."/>
            <person name="Brannstrom I.O."/>
            <person name="Guillou S."/>
            <person name="Cros-Aarteil S."/>
            <person name="Calhoun S."/>
            <person name="Kuo A."/>
            <person name="Mondo S."/>
            <person name="Pangilinan J."/>
            <person name="Riley R."/>
            <person name="LaButti K."/>
            <person name="Andreopoulos B."/>
            <person name="Lipzen A."/>
            <person name="Chen C."/>
            <person name="Yanf M."/>
            <person name="Daum C."/>
            <person name="Ng V."/>
            <person name="Clum A."/>
            <person name="Steindorff A."/>
            <person name="Ohm R."/>
            <person name="Martin F."/>
            <person name="Silar P."/>
            <person name="Natvig D."/>
            <person name="Lalanne C."/>
            <person name="Gautier V."/>
            <person name="Ament-velasquez S.L."/>
            <person name="Kruys A."/>
            <person name="Hutchinson M.I."/>
            <person name="Powell A.J."/>
            <person name="Barry K."/>
            <person name="Miller A.N."/>
            <person name="Grigoriev I.V."/>
            <person name="Debuchy R."/>
            <person name="Gladieux P."/>
            <person name="Thoren M.H."/>
            <person name="Johannesson H."/>
        </authorList>
    </citation>
    <scope>NUCLEOTIDE SEQUENCE</scope>
    <source>
        <strain evidence="1">CBS 232.78</strain>
    </source>
</reference>